<feature type="region of interest" description="Disordered" evidence="1">
    <location>
        <begin position="88"/>
        <end position="112"/>
    </location>
</feature>
<name>A0A8S4QNX0_9NEOP</name>
<dbReference type="Proteomes" id="UP000838756">
    <property type="component" value="Unassembled WGS sequence"/>
</dbReference>
<gene>
    <name evidence="2" type="primary">jg1535</name>
    <name evidence="2" type="ORF">PAEG_LOCUS4868</name>
</gene>
<comment type="caution">
    <text evidence="2">The sequence shown here is derived from an EMBL/GenBank/DDBJ whole genome shotgun (WGS) entry which is preliminary data.</text>
</comment>
<protein>
    <submittedName>
        <fullName evidence="2">Jg1535 protein</fullName>
    </submittedName>
</protein>
<keyword evidence="3" id="KW-1185">Reference proteome</keyword>
<organism evidence="2 3">
    <name type="scientific">Pararge aegeria aegeria</name>
    <dbReference type="NCBI Taxonomy" id="348720"/>
    <lineage>
        <taxon>Eukaryota</taxon>
        <taxon>Metazoa</taxon>
        <taxon>Ecdysozoa</taxon>
        <taxon>Arthropoda</taxon>
        <taxon>Hexapoda</taxon>
        <taxon>Insecta</taxon>
        <taxon>Pterygota</taxon>
        <taxon>Neoptera</taxon>
        <taxon>Endopterygota</taxon>
        <taxon>Lepidoptera</taxon>
        <taxon>Glossata</taxon>
        <taxon>Ditrysia</taxon>
        <taxon>Papilionoidea</taxon>
        <taxon>Nymphalidae</taxon>
        <taxon>Satyrinae</taxon>
        <taxon>Satyrini</taxon>
        <taxon>Parargina</taxon>
        <taxon>Pararge</taxon>
    </lineage>
</organism>
<reference evidence="2" key="1">
    <citation type="submission" date="2022-03" db="EMBL/GenBank/DDBJ databases">
        <authorList>
            <person name="Lindestad O."/>
        </authorList>
    </citation>
    <scope>NUCLEOTIDE SEQUENCE</scope>
</reference>
<proteinExistence type="predicted"/>
<sequence>MWEYPTELNENLLMRSPSGIKGRMKSFASLLLLVMPCGSWKRATATILLSPSRVGWRAVVLPLTCEPGIVPKVGSSQGEILCADQFATSPSHSSRKRSPPDESRQPTWINVA</sequence>
<evidence type="ECO:0000313" key="3">
    <source>
        <dbReference type="Proteomes" id="UP000838756"/>
    </source>
</evidence>
<evidence type="ECO:0000313" key="2">
    <source>
        <dbReference type="EMBL" id="CAH2216919.1"/>
    </source>
</evidence>
<dbReference type="AlphaFoldDB" id="A0A8S4QNX0"/>
<accession>A0A8S4QNX0</accession>
<dbReference type="EMBL" id="CAKXAJ010017485">
    <property type="protein sequence ID" value="CAH2216919.1"/>
    <property type="molecule type" value="Genomic_DNA"/>
</dbReference>
<evidence type="ECO:0000256" key="1">
    <source>
        <dbReference type="SAM" id="MobiDB-lite"/>
    </source>
</evidence>